<dbReference type="AlphaFoldDB" id="A0A084VG74"/>
<reference evidence="1 3" key="1">
    <citation type="journal article" date="2014" name="BMC Genomics">
        <title>Genome sequence of Anopheles sinensis provides insight into genetics basis of mosquito competence for malaria parasites.</title>
        <authorList>
            <person name="Zhou D."/>
            <person name="Zhang D."/>
            <person name="Ding G."/>
            <person name="Shi L."/>
            <person name="Hou Q."/>
            <person name="Ye Y."/>
            <person name="Xu Y."/>
            <person name="Zhou H."/>
            <person name="Xiong C."/>
            <person name="Li S."/>
            <person name="Yu J."/>
            <person name="Hong S."/>
            <person name="Yu X."/>
            <person name="Zou P."/>
            <person name="Chen C."/>
            <person name="Chang X."/>
            <person name="Wang W."/>
            <person name="Lv Y."/>
            <person name="Sun Y."/>
            <person name="Ma L."/>
            <person name="Shen B."/>
            <person name="Zhu C."/>
        </authorList>
    </citation>
    <scope>NUCLEOTIDE SEQUENCE [LARGE SCALE GENOMIC DNA]</scope>
</reference>
<name>A0A084VG74_ANOSI</name>
<dbReference type="VEuPathDB" id="VectorBase:ASIC004138"/>
<organism evidence="1">
    <name type="scientific">Anopheles sinensis</name>
    <name type="common">Mosquito</name>
    <dbReference type="NCBI Taxonomy" id="74873"/>
    <lineage>
        <taxon>Eukaryota</taxon>
        <taxon>Metazoa</taxon>
        <taxon>Ecdysozoa</taxon>
        <taxon>Arthropoda</taxon>
        <taxon>Hexapoda</taxon>
        <taxon>Insecta</taxon>
        <taxon>Pterygota</taxon>
        <taxon>Neoptera</taxon>
        <taxon>Endopterygota</taxon>
        <taxon>Diptera</taxon>
        <taxon>Nematocera</taxon>
        <taxon>Culicoidea</taxon>
        <taxon>Culicidae</taxon>
        <taxon>Anophelinae</taxon>
        <taxon>Anopheles</taxon>
    </lineage>
</organism>
<dbReference type="GO" id="GO:0016301">
    <property type="term" value="F:kinase activity"/>
    <property type="evidence" value="ECO:0007669"/>
    <property type="project" value="UniProtKB-KW"/>
</dbReference>
<keyword evidence="1" id="KW-0808">Transferase</keyword>
<dbReference type="EnsemblMetazoa" id="ASIC004138-RA">
    <property type="protein sequence ID" value="ASIC004138-PA"/>
    <property type="gene ID" value="ASIC004138"/>
</dbReference>
<dbReference type="EMBL" id="ATLV01012690">
    <property type="status" value="NOT_ANNOTATED_CDS"/>
    <property type="molecule type" value="Genomic_DNA"/>
</dbReference>
<dbReference type="EMBL" id="KE524808">
    <property type="protein sequence ID" value="KFB36968.1"/>
    <property type="molecule type" value="Genomic_DNA"/>
</dbReference>
<evidence type="ECO:0000313" key="1">
    <source>
        <dbReference type="EMBL" id="KFB36968.1"/>
    </source>
</evidence>
<keyword evidence="3" id="KW-1185">Reference proteome</keyword>
<accession>A0A084VG74</accession>
<evidence type="ECO:0000313" key="3">
    <source>
        <dbReference type="Proteomes" id="UP000030765"/>
    </source>
</evidence>
<proteinExistence type="predicted"/>
<protein>
    <submittedName>
        <fullName evidence="1 2">Histidine kinase</fullName>
    </submittedName>
</protein>
<sequence>MPAYQRTTNGCFRRTPTVPQSDFPKASIPTTTNVWPMLISLELYRRTSQNGEYSAHFKSFSISTAKIDLCKVEDEVQNPDVMASSGVDIAY</sequence>
<dbReference type="Proteomes" id="UP000030765">
    <property type="component" value="Unassembled WGS sequence"/>
</dbReference>
<reference evidence="2" key="2">
    <citation type="submission" date="2020-05" db="UniProtKB">
        <authorList>
            <consortium name="EnsemblMetazoa"/>
        </authorList>
    </citation>
    <scope>IDENTIFICATION</scope>
</reference>
<keyword evidence="1" id="KW-0418">Kinase</keyword>
<evidence type="ECO:0000313" key="2">
    <source>
        <dbReference type="EnsemblMetazoa" id="ASIC004138-PA"/>
    </source>
</evidence>
<gene>
    <name evidence="1" type="ORF">ZHAS_00004138</name>
</gene>